<evidence type="ECO:0000256" key="1">
    <source>
        <dbReference type="SAM" id="MobiDB-lite"/>
    </source>
</evidence>
<dbReference type="Proteomes" id="UP000052978">
    <property type="component" value="Unassembled WGS sequence"/>
</dbReference>
<feature type="region of interest" description="Disordered" evidence="1">
    <location>
        <begin position="1"/>
        <end position="103"/>
    </location>
</feature>
<evidence type="ECO:0000313" key="3">
    <source>
        <dbReference type="Proteomes" id="UP000052978"/>
    </source>
</evidence>
<gene>
    <name evidence="2" type="ORF">D623_10003119</name>
</gene>
<keyword evidence="3" id="KW-1185">Reference proteome</keyword>
<dbReference type="AlphaFoldDB" id="S7NRA7"/>
<dbReference type="EMBL" id="KE164623">
    <property type="protein sequence ID" value="EPQ19255.1"/>
    <property type="molecule type" value="Genomic_DNA"/>
</dbReference>
<proteinExistence type="predicted"/>
<feature type="compositionally biased region" description="Polar residues" evidence="1">
    <location>
        <begin position="85"/>
        <end position="103"/>
    </location>
</feature>
<accession>S7NRA7</accession>
<protein>
    <submittedName>
        <fullName evidence="2">Uncharacterized protein</fullName>
    </submittedName>
</protein>
<feature type="compositionally biased region" description="Basic and acidic residues" evidence="1">
    <location>
        <begin position="59"/>
        <end position="73"/>
    </location>
</feature>
<evidence type="ECO:0000313" key="2">
    <source>
        <dbReference type="EMBL" id="EPQ19255.1"/>
    </source>
</evidence>
<name>S7NRA7_MYOBR</name>
<sequence>MHDHRLSMKTKVTPWDTGRLSAELVPPAPPTRLGANEAAVLSPQWPAPGAWQGLRRTQVSRDCDRDRGGDRGGHSSAGTMVGTEADTSQQGPRRARQSGTAPM</sequence>
<organism evidence="2 3">
    <name type="scientific">Myotis brandtii</name>
    <name type="common">Brandt's bat</name>
    <dbReference type="NCBI Taxonomy" id="109478"/>
    <lineage>
        <taxon>Eukaryota</taxon>
        <taxon>Metazoa</taxon>
        <taxon>Chordata</taxon>
        <taxon>Craniata</taxon>
        <taxon>Vertebrata</taxon>
        <taxon>Euteleostomi</taxon>
        <taxon>Mammalia</taxon>
        <taxon>Eutheria</taxon>
        <taxon>Laurasiatheria</taxon>
        <taxon>Chiroptera</taxon>
        <taxon>Yangochiroptera</taxon>
        <taxon>Vespertilionidae</taxon>
        <taxon>Myotis</taxon>
    </lineage>
</organism>
<reference evidence="2 3" key="1">
    <citation type="journal article" date="2013" name="Nat. Commun.">
        <title>Genome analysis reveals insights into physiology and longevity of the Brandt's bat Myotis brandtii.</title>
        <authorList>
            <person name="Seim I."/>
            <person name="Fang X."/>
            <person name="Xiong Z."/>
            <person name="Lobanov A.V."/>
            <person name="Huang Z."/>
            <person name="Ma S."/>
            <person name="Feng Y."/>
            <person name="Turanov A.A."/>
            <person name="Zhu Y."/>
            <person name="Lenz T.L."/>
            <person name="Gerashchenko M.V."/>
            <person name="Fan D."/>
            <person name="Hee Yim S."/>
            <person name="Yao X."/>
            <person name="Jordan D."/>
            <person name="Xiong Y."/>
            <person name="Ma Y."/>
            <person name="Lyapunov A.N."/>
            <person name="Chen G."/>
            <person name="Kulakova O.I."/>
            <person name="Sun Y."/>
            <person name="Lee S.G."/>
            <person name="Bronson R.T."/>
            <person name="Moskalev A.A."/>
            <person name="Sunyaev S.R."/>
            <person name="Zhang G."/>
            <person name="Krogh A."/>
            <person name="Wang J."/>
            <person name="Gladyshev V.N."/>
        </authorList>
    </citation>
    <scope>NUCLEOTIDE SEQUENCE [LARGE SCALE GENOMIC DNA]</scope>
</reference>